<dbReference type="PROSITE" id="PS50005">
    <property type="entry name" value="TPR"/>
    <property type="match status" value="1"/>
</dbReference>
<dbReference type="AlphaFoldDB" id="A0A328AZK9"/>
<comment type="caution">
    <text evidence="10">The sequence shown here is derived from an EMBL/GenBank/DDBJ whole genome shotgun (WGS) entry which is preliminary data.</text>
</comment>
<evidence type="ECO:0000256" key="6">
    <source>
        <dbReference type="ARBA" id="ARBA00022737"/>
    </source>
</evidence>
<dbReference type="InterPro" id="IPR029489">
    <property type="entry name" value="OGT/SEC/SPY_C"/>
</dbReference>
<dbReference type="SMART" id="SM00028">
    <property type="entry name" value="TPR"/>
    <property type="match status" value="6"/>
</dbReference>
<dbReference type="SUPFAM" id="SSF53756">
    <property type="entry name" value="UDP-Glycosyltransferase/glycogen phosphorylase"/>
    <property type="match status" value="1"/>
</dbReference>
<dbReference type="SUPFAM" id="SSF48452">
    <property type="entry name" value="TPR-like"/>
    <property type="match status" value="2"/>
</dbReference>
<reference evidence="11" key="1">
    <citation type="submission" date="2018-05" db="EMBL/GenBank/DDBJ databases">
        <authorList>
            <person name="Li X."/>
        </authorList>
    </citation>
    <scope>NUCLEOTIDE SEQUENCE [LARGE SCALE GENOMIC DNA]</scope>
    <source>
        <strain evidence="11">HKS-05</strain>
    </source>
</reference>
<keyword evidence="11" id="KW-1185">Reference proteome</keyword>
<dbReference type="InterPro" id="IPR019734">
    <property type="entry name" value="TPR_rpt"/>
</dbReference>
<dbReference type="OrthoDB" id="146908at2"/>
<dbReference type="PANTHER" id="PTHR44998">
    <property type="match status" value="1"/>
</dbReference>
<comment type="pathway">
    <text evidence="1">Protein modification; protein glycosylation.</text>
</comment>
<evidence type="ECO:0000256" key="7">
    <source>
        <dbReference type="ARBA" id="ARBA00022803"/>
    </source>
</evidence>
<name>A0A328AZK9_9CAUL</name>
<keyword evidence="7 8" id="KW-0802">TPR repeat</keyword>
<dbReference type="EC" id="2.4.1.255" evidence="3"/>
<dbReference type="GO" id="GO:0097363">
    <property type="term" value="F:protein O-acetylglucosaminyltransferase activity"/>
    <property type="evidence" value="ECO:0007669"/>
    <property type="project" value="UniProtKB-EC"/>
</dbReference>
<evidence type="ECO:0000259" key="9">
    <source>
        <dbReference type="Pfam" id="PF13844"/>
    </source>
</evidence>
<evidence type="ECO:0000256" key="4">
    <source>
        <dbReference type="ARBA" id="ARBA00022676"/>
    </source>
</evidence>
<evidence type="ECO:0000313" key="11">
    <source>
        <dbReference type="Proteomes" id="UP000249842"/>
    </source>
</evidence>
<feature type="repeat" description="TPR" evidence="8">
    <location>
        <begin position="201"/>
        <end position="234"/>
    </location>
</feature>
<dbReference type="Proteomes" id="UP000249842">
    <property type="component" value="Unassembled WGS sequence"/>
</dbReference>
<comment type="similarity">
    <text evidence="2">Belongs to the glycosyltransferase 41 family. O-GlcNAc transferase subfamily.</text>
</comment>
<feature type="domain" description="O-GlcNAc transferase C-terminal" evidence="9">
    <location>
        <begin position="524"/>
        <end position="703"/>
    </location>
</feature>
<dbReference type="Gene3D" id="1.25.40.10">
    <property type="entry name" value="Tetratricopeptide repeat domain"/>
    <property type="match status" value="3"/>
</dbReference>
<sequence>MSEGPAPSSTPSRADAGQASFDQALEAHRAQRLDEAERLYGEALAADPGHVRARHNLGALCLQRKRVAEALSHLAIAAGRGAGTENWVTYGLALVEAGQFKQAEDLLTDRQTRDGQSQDGSGGSPRVAALALRLNHAWGLSLIAEGHYAAAEARLRRALETAPAEARLHADLGAALMLQKGRAADAEIVLRQALVLDPRQVEALTNLGVAVRKLERDAEAEAAFRQALALDPENPGALRNLGNLLKSHDRIAEAKACYLAAARIDGTLSAAMQAHLMVSTFPMSWEQILQERSAYQADLTRFGSSPATYAFDTEPNNLPWFPLSYHGLDDRALLEQTSAVLRRKNPGLDYQSPRLRGWSPPTGRIKVAFISEFFHDHVVGKLNRGFIENLDRSRFEVALVHLFHSKQDGFRALLDRAADVSITLGESLEEQRRQLEALAPDVAFFADIGMSGEAYYLAHSRLAPVQATSWGHPNTTGVDTMDYFVSAASLEPDDGPAAYVERLALLGRLPTCYPAPSLGDASLSRADLGLPASGVLYGCPQSFFKIHPAFDQVLADIAQGDPDGHIVLLDPAKPHWTELLKTRWRAHHPALLERVRFLPRMPTGRFVAHLGLIDVLLDPIHFGSGNTLFEPMLHGTPIVTWPGRFARGRIVAGAYRQMGIADAPVAERLEDYAPLALALGRDPARRARLRTALRSAAQAELFNDLKAVRDFETFLSAAVAAAGRGERLASGWRADPAAA</sequence>
<evidence type="ECO:0000256" key="5">
    <source>
        <dbReference type="ARBA" id="ARBA00022679"/>
    </source>
</evidence>
<dbReference type="EMBL" id="QFYP01000001">
    <property type="protein sequence ID" value="RAK59725.1"/>
    <property type="molecule type" value="Genomic_DNA"/>
</dbReference>
<evidence type="ECO:0000256" key="2">
    <source>
        <dbReference type="ARBA" id="ARBA00005386"/>
    </source>
</evidence>
<dbReference type="Gene3D" id="3.40.50.2000">
    <property type="entry name" value="Glycogen Phosphorylase B"/>
    <property type="match status" value="1"/>
</dbReference>
<evidence type="ECO:0000313" key="10">
    <source>
        <dbReference type="EMBL" id="RAK59725.1"/>
    </source>
</evidence>
<evidence type="ECO:0000256" key="8">
    <source>
        <dbReference type="PROSITE-ProRule" id="PRU00339"/>
    </source>
</evidence>
<evidence type="ECO:0000256" key="1">
    <source>
        <dbReference type="ARBA" id="ARBA00004922"/>
    </source>
</evidence>
<keyword evidence="6" id="KW-0677">Repeat</keyword>
<keyword evidence="4" id="KW-0328">Glycosyltransferase</keyword>
<evidence type="ECO:0000256" key="3">
    <source>
        <dbReference type="ARBA" id="ARBA00011970"/>
    </source>
</evidence>
<proteinExistence type="inferred from homology"/>
<keyword evidence="5" id="KW-0808">Transferase</keyword>
<dbReference type="RefSeq" id="WP_111457018.1">
    <property type="nucleotide sequence ID" value="NZ_QFYP01000001.1"/>
</dbReference>
<accession>A0A328AZK9</accession>
<protein>
    <recommendedName>
        <fullName evidence="3">protein O-GlcNAc transferase</fullName>
        <ecNumber evidence="3">2.4.1.255</ecNumber>
    </recommendedName>
</protein>
<gene>
    <name evidence="10" type="ORF">DJ021_07865</name>
</gene>
<dbReference type="Pfam" id="PF13844">
    <property type="entry name" value="Glyco_transf_41"/>
    <property type="match status" value="1"/>
</dbReference>
<organism evidence="10 11">
    <name type="scientific">Phenylobacterium hankyongense</name>
    <dbReference type="NCBI Taxonomy" id="1813876"/>
    <lineage>
        <taxon>Bacteria</taxon>
        <taxon>Pseudomonadati</taxon>
        <taxon>Pseudomonadota</taxon>
        <taxon>Alphaproteobacteria</taxon>
        <taxon>Caulobacterales</taxon>
        <taxon>Caulobacteraceae</taxon>
        <taxon>Phenylobacterium</taxon>
    </lineage>
</organism>
<dbReference type="Pfam" id="PF13432">
    <property type="entry name" value="TPR_16"/>
    <property type="match status" value="1"/>
</dbReference>
<dbReference type="Pfam" id="PF14559">
    <property type="entry name" value="TPR_19"/>
    <property type="match status" value="1"/>
</dbReference>
<dbReference type="PANTHER" id="PTHR44998:SF1">
    <property type="entry name" value="UDP-N-ACETYLGLUCOSAMINE--PEPTIDE N-ACETYLGLUCOSAMINYLTRANSFERASE 110 KDA SUBUNIT"/>
    <property type="match status" value="1"/>
</dbReference>
<dbReference type="Gene3D" id="3.40.50.11380">
    <property type="match status" value="1"/>
</dbReference>
<dbReference type="GO" id="GO:0006493">
    <property type="term" value="P:protein O-linked glycosylation"/>
    <property type="evidence" value="ECO:0007669"/>
    <property type="project" value="TreeGrafter"/>
</dbReference>
<dbReference type="InterPro" id="IPR011990">
    <property type="entry name" value="TPR-like_helical_dom_sf"/>
</dbReference>